<dbReference type="Proteomes" id="UP000249203">
    <property type="component" value="Unassembled WGS sequence"/>
</dbReference>
<dbReference type="OrthoDB" id="6402886at2"/>
<dbReference type="EMBL" id="QLMD01000001">
    <property type="protein sequence ID" value="RAK01860.1"/>
    <property type="molecule type" value="Genomic_DNA"/>
</dbReference>
<sequence>MNWRLAGIAALTWVIAGCSSNPSQSSEDVACATSSLFAELQALSPEARVRARDIDPVLLDRWLATGCAIEGGLGVFAAVAGLTPSRLADELAAAGEYEYAVAWYQHEPSERNFSQLIALYSPNGALADDAQLLRTEIQRAQWQQSMGREVTWPHVSQAQPLYVQTERTALQAESDFDAPVLEALEFDQRVYLIDVVMLADSDEYWVEAYFPQTLTLGWMPAEDLAQHPQRVRRALAEVDAAAQRQYAQQVIFSALIAGMPLQSLQALDSSEFFNTATKQQVNSLALLRRLGTTTDICQSEVQQLEDQLARYLVDEGPAPQADDAPHSRLLREALAALTQRPTPGVEVDATLAEQLSQRAYQYFRIRSYGQLDQRLCFSLPNAAGNPELAGAACDAMASLQRCVNRIDALLTISANSAESQ</sequence>
<dbReference type="Proteomes" id="UP000287865">
    <property type="component" value="Unassembled WGS sequence"/>
</dbReference>
<name>A0A327X3Y7_9GAMM</name>
<organism evidence="1 3">
    <name type="scientific">Aliidiomarina maris</name>
    <dbReference type="NCBI Taxonomy" id="531312"/>
    <lineage>
        <taxon>Bacteria</taxon>
        <taxon>Pseudomonadati</taxon>
        <taxon>Pseudomonadota</taxon>
        <taxon>Gammaproteobacteria</taxon>
        <taxon>Alteromonadales</taxon>
        <taxon>Idiomarinaceae</taxon>
        <taxon>Aliidiomarina</taxon>
    </lineage>
</organism>
<dbReference type="AlphaFoldDB" id="A0A327X3Y7"/>
<proteinExistence type="predicted"/>
<reference evidence="1 3" key="2">
    <citation type="submission" date="2018-06" db="EMBL/GenBank/DDBJ databases">
        <title>Genomic Encyclopedia of Type Strains, Phase III (KMG-III): the genomes of soil and plant-associated and newly described type strains.</title>
        <authorList>
            <person name="Whitman W."/>
        </authorList>
    </citation>
    <scope>NUCLEOTIDE SEQUENCE [LARGE SCALE GENOMIC DNA]</scope>
    <source>
        <strain evidence="1 3">CGMCC 1.15366</strain>
    </source>
</reference>
<dbReference type="PROSITE" id="PS51257">
    <property type="entry name" value="PROKAR_LIPOPROTEIN"/>
    <property type="match status" value="1"/>
</dbReference>
<comment type="caution">
    <text evidence="1">The sequence shown here is derived from an EMBL/GenBank/DDBJ whole genome shotgun (WGS) entry which is preliminary data.</text>
</comment>
<protein>
    <submittedName>
        <fullName evidence="1">Uncharacterized protein</fullName>
    </submittedName>
</protein>
<keyword evidence="4" id="KW-1185">Reference proteome</keyword>
<evidence type="ECO:0000313" key="3">
    <source>
        <dbReference type="Proteomes" id="UP000249203"/>
    </source>
</evidence>
<accession>A0A327X3Y7</accession>
<evidence type="ECO:0000313" key="1">
    <source>
        <dbReference type="EMBL" id="RAK01860.1"/>
    </source>
</evidence>
<reference evidence="2 4" key="1">
    <citation type="journal article" date="2018" name="Front. Microbiol.">
        <title>Genome-Based Analysis Reveals the Taxonomy and Diversity of the Family Idiomarinaceae.</title>
        <authorList>
            <person name="Liu Y."/>
            <person name="Lai Q."/>
            <person name="Shao Z."/>
        </authorList>
    </citation>
    <scope>NUCLEOTIDE SEQUENCE [LARGE SCALE GENOMIC DNA]</scope>
    <source>
        <strain evidence="2 4">CF12-14</strain>
    </source>
</reference>
<evidence type="ECO:0000313" key="2">
    <source>
        <dbReference type="EMBL" id="RUO28669.1"/>
    </source>
</evidence>
<evidence type="ECO:0000313" key="4">
    <source>
        <dbReference type="Proteomes" id="UP000287865"/>
    </source>
</evidence>
<dbReference type="EMBL" id="PIPK01000001">
    <property type="protein sequence ID" value="RUO28669.1"/>
    <property type="molecule type" value="Genomic_DNA"/>
</dbReference>
<dbReference type="RefSeq" id="WP_111568324.1">
    <property type="nucleotide sequence ID" value="NZ_PIPK01000001.1"/>
</dbReference>
<gene>
    <name evidence="1" type="ORF">B0I24_101500</name>
    <name evidence="2" type="ORF">CWE07_02430</name>
</gene>